<reference evidence="1" key="1">
    <citation type="submission" date="2021-02" db="EMBL/GenBank/DDBJ databases">
        <authorList>
            <person name="Nowell W R."/>
        </authorList>
    </citation>
    <scope>NUCLEOTIDE SEQUENCE</scope>
</reference>
<sequence>KKRAFSDCLHCHKAVCLDCKQIHRQELATTTAILLTDLAKSSDLCKDALNMEITTFLSHCDTVKKQISTYAKELIDFIKQQEKQLKHDLDKMISQQLESSKKVLIQFEKNKEEIDKIV</sequence>
<feature type="non-terminal residue" evidence="1">
    <location>
        <position position="1"/>
    </location>
</feature>
<proteinExistence type="predicted"/>
<dbReference type="EMBL" id="CAJOAZ010030570">
    <property type="protein sequence ID" value="CAF4433931.1"/>
    <property type="molecule type" value="Genomic_DNA"/>
</dbReference>
<dbReference type="Proteomes" id="UP000663844">
    <property type="component" value="Unassembled WGS sequence"/>
</dbReference>
<name>A0A820RE62_9BILA</name>
<feature type="non-terminal residue" evidence="1">
    <location>
        <position position="118"/>
    </location>
</feature>
<dbReference type="AlphaFoldDB" id="A0A820RE62"/>
<evidence type="ECO:0000313" key="2">
    <source>
        <dbReference type="Proteomes" id="UP000663844"/>
    </source>
</evidence>
<evidence type="ECO:0000313" key="1">
    <source>
        <dbReference type="EMBL" id="CAF4433931.1"/>
    </source>
</evidence>
<protein>
    <submittedName>
        <fullName evidence="1">Uncharacterized protein</fullName>
    </submittedName>
</protein>
<comment type="caution">
    <text evidence="1">The sequence shown here is derived from an EMBL/GenBank/DDBJ whole genome shotgun (WGS) entry which is preliminary data.</text>
</comment>
<gene>
    <name evidence="1" type="ORF">OXD698_LOCUS53403</name>
</gene>
<organism evidence="1 2">
    <name type="scientific">Adineta steineri</name>
    <dbReference type="NCBI Taxonomy" id="433720"/>
    <lineage>
        <taxon>Eukaryota</taxon>
        <taxon>Metazoa</taxon>
        <taxon>Spiralia</taxon>
        <taxon>Gnathifera</taxon>
        <taxon>Rotifera</taxon>
        <taxon>Eurotatoria</taxon>
        <taxon>Bdelloidea</taxon>
        <taxon>Adinetida</taxon>
        <taxon>Adinetidae</taxon>
        <taxon>Adineta</taxon>
    </lineage>
</organism>
<accession>A0A820RE62</accession>